<feature type="modified residue" description="4-aspartylphosphate" evidence="4">
    <location>
        <position position="56"/>
    </location>
</feature>
<dbReference type="InterPro" id="IPR018062">
    <property type="entry name" value="HTH_AraC-typ_CS"/>
</dbReference>
<dbReference type="Gene3D" id="3.40.50.2300">
    <property type="match status" value="1"/>
</dbReference>
<evidence type="ECO:0000313" key="7">
    <source>
        <dbReference type="EMBL" id="MBO8443744.1"/>
    </source>
</evidence>
<dbReference type="InterPro" id="IPR011006">
    <property type="entry name" value="CheY-like_superfamily"/>
</dbReference>
<dbReference type="SMART" id="SM00448">
    <property type="entry name" value="REC"/>
    <property type="match status" value="1"/>
</dbReference>
<dbReference type="SMART" id="SM00342">
    <property type="entry name" value="HTH_ARAC"/>
    <property type="match status" value="1"/>
</dbReference>
<keyword evidence="2" id="KW-0238">DNA-binding</keyword>
<evidence type="ECO:0000259" key="5">
    <source>
        <dbReference type="PROSITE" id="PS01124"/>
    </source>
</evidence>
<dbReference type="PROSITE" id="PS01124">
    <property type="entry name" value="HTH_ARAC_FAMILY_2"/>
    <property type="match status" value="1"/>
</dbReference>
<reference evidence="7" key="2">
    <citation type="journal article" date="2021" name="PeerJ">
        <title>Extensive microbial diversity within the chicken gut microbiome revealed by metagenomics and culture.</title>
        <authorList>
            <person name="Gilroy R."/>
            <person name="Ravi A."/>
            <person name="Getino M."/>
            <person name="Pursley I."/>
            <person name="Horton D.L."/>
            <person name="Alikhan N.F."/>
            <person name="Baker D."/>
            <person name="Gharbi K."/>
            <person name="Hall N."/>
            <person name="Watson M."/>
            <person name="Adriaenssens E.M."/>
            <person name="Foster-Nyarko E."/>
            <person name="Jarju S."/>
            <person name="Secka A."/>
            <person name="Antonio M."/>
            <person name="Oren A."/>
            <person name="Chaudhuri R.R."/>
            <person name="La Ragione R."/>
            <person name="Hildebrand F."/>
            <person name="Pallen M.J."/>
        </authorList>
    </citation>
    <scope>NUCLEOTIDE SEQUENCE</scope>
    <source>
        <strain evidence="7">11167</strain>
    </source>
</reference>
<dbReference type="PROSITE" id="PS50110">
    <property type="entry name" value="RESPONSE_REGULATORY"/>
    <property type="match status" value="1"/>
</dbReference>
<gene>
    <name evidence="7" type="ORF">IAC42_08345</name>
</gene>
<proteinExistence type="predicted"/>
<dbReference type="Pfam" id="PF12833">
    <property type="entry name" value="HTH_18"/>
    <property type="match status" value="1"/>
</dbReference>
<evidence type="ECO:0000256" key="2">
    <source>
        <dbReference type="ARBA" id="ARBA00023125"/>
    </source>
</evidence>
<evidence type="ECO:0000313" key="8">
    <source>
        <dbReference type="Proteomes" id="UP000823633"/>
    </source>
</evidence>
<dbReference type="PROSITE" id="PS00041">
    <property type="entry name" value="HTH_ARAC_FAMILY_1"/>
    <property type="match status" value="1"/>
</dbReference>
<keyword evidence="1" id="KW-0805">Transcription regulation</keyword>
<accession>A0A9D9HAA9</accession>
<evidence type="ECO:0000256" key="3">
    <source>
        <dbReference type="ARBA" id="ARBA00023163"/>
    </source>
</evidence>
<dbReference type="InterPro" id="IPR009057">
    <property type="entry name" value="Homeodomain-like_sf"/>
</dbReference>
<evidence type="ECO:0000259" key="6">
    <source>
        <dbReference type="PROSITE" id="PS50110"/>
    </source>
</evidence>
<keyword evidence="3" id="KW-0804">Transcription</keyword>
<comment type="caution">
    <text evidence="7">The sequence shown here is derived from an EMBL/GenBank/DDBJ whole genome shotgun (WGS) entry which is preliminary data.</text>
</comment>
<dbReference type="InterPro" id="IPR018060">
    <property type="entry name" value="HTH_AraC"/>
</dbReference>
<dbReference type="InterPro" id="IPR020449">
    <property type="entry name" value="Tscrpt_reg_AraC-type_HTH"/>
</dbReference>
<organism evidence="7 8">
    <name type="scientific">Candidatus Aphodenecus pullistercoris</name>
    <dbReference type="NCBI Taxonomy" id="2840669"/>
    <lineage>
        <taxon>Bacteria</taxon>
        <taxon>Pseudomonadati</taxon>
        <taxon>Spirochaetota</taxon>
        <taxon>Spirochaetia</taxon>
        <taxon>Spirochaetales</taxon>
        <taxon>Candidatus Aphodenecus</taxon>
    </lineage>
</organism>
<name>A0A9D9HAA9_9SPIR</name>
<dbReference type="SUPFAM" id="SSF52172">
    <property type="entry name" value="CheY-like"/>
    <property type="match status" value="1"/>
</dbReference>
<dbReference type="PRINTS" id="PR00032">
    <property type="entry name" value="HTHARAC"/>
</dbReference>
<dbReference type="Gene3D" id="1.10.10.60">
    <property type="entry name" value="Homeodomain-like"/>
    <property type="match status" value="2"/>
</dbReference>
<dbReference type="GO" id="GO:0000160">
    <property type="term" value="P:phosphorelay signal transduction system"/>
    <property type="evidence" value="ECO:0007669"/>
    <property type="project" value="InterPro"/>
</dbReference>
<evidence type="ECO:0000256" key="4">
    <source>
        <dbReference type="PROSITE-ProRule" id="PRU00169"/>
    </source>
</evidence>
<dbReference type="SUPFAM" id="SSF46689">
    <property type="entry name" value="Homeodomain-like"/>
    <property type="match status" value="1"/>
</dbReference>
<dbReference type="GO" id="GO:0003700">
    <property type="term" value="F:DNA-binding transcription factor activity"/>
    <property type="evidence" value="ECO:0007669"/>
    <property type="project" value="InterPro"/>
</dbReference>
<dbReference type="Proteomes" id="UP000823633">
    <property type="component" value="Unassembled WGS sequence"/>
</dbReference>
<evidence type="ECO:0000256" key="1">
    <source>
        <dbReference type="ARBA" id="ARBA00023015"/>
    </source>
</evidence>
<dbReference type="PANTHER" id="PTHR43280:SF28">
    <property type="entry name" value="HTH-TYPE TRANSCRIPTIONAL ACTIVATOR RHAS"/>
    <property type="match status" value="1"/>
</dbReference>
<dbReference type="GO" id="GO:0043565">
    <property type="term" value="F:sequence-specific DNA binding"/>
    <property type="evidence" value="ECO:0007669"/>
    <property type="project" value="InterPro"/>
</dbReference>
<feature type="domain" description="Response regulatory" evidence="6">
    <location>
        <begin position="4"/>
        <end position="121"/>
    </location>
</feature>
<feature type="domain" description="HTH araC/xylS-type" evidence="5">
    <location>
        <begin position="240"/>
        <end position="337"/>
    </location>
</feature>
<keyword evidence="4" id="KW-0597">Phosphoprotein</keyword>
<reference evidence="7" key="1">
    <citation type="submission" date="2020-10" db="EMBL/GenBank/DDBJ databases">
        <authorList>
            <person name="Gilroy R."/>
        </authorList>
    </citation>
    <scope>NUCLEOTIDE SEQUENCE</scope>
    <source>
        <strain evidence="7">11167</strain>
    </source>
</reference>
<dbReference type="AlphaFoldDB" id="A0A9D9HAA9"/>
<sequence>MAYRIVVVDDESQFLDYIVSLLPLEELDLELVLRTVSAREALKTIRRQPVDILLTDVMMGEMSGTQLAQIVHEEKPDVKILALSSYDDYDYVRTILLNGASDYLLKHRLDRASLKAALGKITDRIRLERFGQAFSAQKEEELVKAVASGDERALSNLIMELFTPLPDGAARCELLDALIALVDGMKRSEFYIDILVLRRDGLGQLLGEGDLEGFCNALLEALRLCGISQYYRQDFSKMVKLAIDLTETNWAMNLSLRDAADVLSVNADYLSRQFSKEVGVPFIEYLNGVRMKHARKMLRDGQTLKEVAFNCGFKNYSYFLKLFKRMQGLSPGDYQSMWEKVRIVKRK</sequence>
<dbReference type="InterPro" id="IPR001789">
    <property type="entry name" value="Sig_transdc_resp-reg_receiver"/>
</dbReference>
<dbReference type="EMBL" id="JADIMU010000055">
    <property type="protein sequence ID" value="MBO8443744.1"/>
    <property type="molecule type" value="Genomic_DNA"/>
</dbReference>
<dbReference type="Pfam" id="PF00072">
    <property type="entry name" value="Response_reg"/>
    <property type="match status" value="1"/>
</dbReference>
<protein>
    <submittedName>
        <fullName evidence="7">Helix-turn-helix domain-containing protein</fullName>
    </submittedName>
</protein>
<dbReference type="PANTHER" id="PTHR43280">
    <property type="entry name" value="ARAC-FAMILY TRANSCRIPTIONAL REGULATOR"/>
    <property type="match status" value="1"/>
</dbReference>